<dbReference type="SUPFAM" id="SSF55729">
    <property type="entry name" value="Acyl-CoA N-acyltransferases (Nat)"/>
    <property type="match status" value="1"/>
</dbReference>
<dbReference type="EMBL" id="CP003788">
    <property type="protein sequence ID" value="AFR06159.1"/>
    <property type="molecule type" value="Genomic_DNA"/>
</dbReference>
<gene>
    <name evidence="2" type="ordered locus">B005_1711</name>
</gene>
<dbReference type="HOGENOM" id="CLU_013985_3_2_11"/>
<dbReference type="STRING" id="1205910.B005_1711"/>
<reference evidence="2 3" key="1">
    <citation type="journal article" date="2012" name="J. Bacteriol.">
        <title>Whole-Genome Sequence of Nocardiopsis alba Strain ATCC BAA-2165, Associated with Honeybees.</title>
        <authorList>
            <person name="Qiao J."/>
            <person name="Chen L."/>
            <person name="Li Y."/>
            <person name="Wang J."/>
            <person name="Zhang W."/>
            <person name="Chen S."/>
        </authorList>
    </citation>
    <scope>NUCLEOTIDE SEQUENCE [LARGE SCALE GENOMIC DNA]</scope>
    <source>
        <strain evidence="3">ATCC BAA-2165 / BE74</strain>
    </source>
</reference>
<dbReference type="Pfam" id="PF00583">
    <property type="entry name" value="Acetyltransf_1"/>
    <property type="match status" value="1"/>
</dbReference>
<dbReference type="PANTHER" id="PTHR43415:SF3">
    <property type="entry name" value="GNAT-FAMILY ACETYLTRANSFERASE"/>
    <property type="match status" value="1"/>
</dbReference>
<accession>J7L5W8</accession>
<dbReference type="PATRIC" id="fig|1205910.3.peg.1623"/>
<dbReference type="PROSITE" id="PS51186">
    <property type="entry name" value="GNAT"/>
    <property type="match status" value="1"/>
</dbReference>
<protein>
    <submittedName>
        <fullName evidence="2">Acetyltransferase family protein</fullName>
    </submittedName>
</protein>
<dbReference type="InterPro" id="IPR000182">
    <property type="entry name" value="GNAT_dom"/>
</dbReference>
<dbReference type="RefSeq" id="WP_014908626.1">
    <property type="nucleotide sequence ID" value="NC_018524.1"/>
</dbReference>
<dbReference type="AlphaFoldDB" id="J7L5W8"/>
<dbReference type="eggNOG" id="COG1670">
    <property type="taxonomic scope" value="Bacteria"/>
</dbReference>
<dbReference type="Gene3D" id="3.40.630.30">
    <property type="match status" value="1"/>
</dbReference>
<evidence type="ECO:0000259" key="1">
    <source>
        <dbReference type="PROSITE" id="PS51186"/>
    </source>
</evidence>
<name>J7L5W8_NOCAA</name>
<evidence type="ECO:0000313" key="2">
    <source>
        <dbReference type="EMBL" id="AFR06159.1"/>
    </source>
</evidence>
<dbReference type="GO" id="GO:0016747">
    <property type="term" value="F:acyltransferase activity, transferring groups other than amino-acyl groups"/>
    <property type="evidence" value="ECO:0007669"/>
    <property type="project" value="InterPro"/>
</dbReference>
<keyword evidence="2" id="KW-0808">Transferase</keyword>
<dbReference type="KEGG" id="nal:B005_1711"/>
<reference evidence="3" key="2">
    <citation type="submission" date="2012-08" db="EMBL/GenBank/DDBJ databases">
        <title>Whole-genome sequence of Nocardiopsis alba strain ATCC BAA-2165 associated with honeybees.</title>
        <authorList>
            <person name="Qiao J."/>
            <person name="Chen L."/>
            <person name="Li Y."/>
            <person name="Wang J."/>
            <person name="Zhang W."/>
            <person name="Chen S."/>
        </authorList>
    </citation>
    <scope>NUCLEOTIDE SEQUENCE [LARGE SCALE GENOMIC DNA]</scope>
    <source>
        <strain evidence="3">ATCC BAA-2165 / BE74</strain>
    </source>
</reference>
<dbReference type="PANTHER" id="PTHR43415">
    <property type="entry name" value="SPERMIDINE N(1)-ACETYLTRANSFERASE"/>
    <property type="match status" value="1"/>
</dbReference>
<proteinExistence type="predicted"/>
<sequence>MGAAPPHHHRVQPADPQQIATTREIYTSAYESSSERQIKFTIYAVDGTEPVPVGTAMLLLDLGLDVAEYTVSIGVPEARGRGVGSEATLLVLDYAFHVTGLECVYLTVLEPNVGAITAYERAGFRRQGVRRNSNKWLGSRVDEIHMDAVPAEFPGPSRVKEQFEADS</sequence>
<organism evidence="2 3">
    <name type="scientific">Nocardiopsis alba (strain ATCC BAA-2165 / BE74)</name>
    <dbReference type="NCBI Taxonomy" id="1205910"/>
    <lineage>
        <taxon>Bacteria</taxon>
        <taxon>Bacillati</taxon>
        <taxon>Actinomycetota</taxon>
        <taxon>Actinomycetes</taxon>
        <taxon>Streptosporangiales</taxon>
        <taxon>Nocardiopsidaceae</taxon>
        <taxon>Nocardiopsis</taxon>
    </lineage>
</organism>
<dbReference type="InterPro" id="IPR016181">
    <property type="entry name" value="Acyl_CoA_acyltransferase"/>
</dbReference>
<dbReference type="Proteomes" id="UP000003779">
    <property type="component" value="Chromosome"/>
</dbReference>
<evidence type="ECO:0000313" key="3">
    <source>
        <dbReference type="Proteomes" id="UP000003779"/>
    </source>
</evidence>
<feature type="domain" description="N-acetyltransferase" evidence="1">
    <location>
        <begin position="9"/>
        <end position="156"/>
    </location>
</feature>